<dbReference type="PANTHER" id="PTHR23244">
    <property type="entry name" value="KELCH REPEAT DOMAIN"/>
    <property type="match status" value="1"/>
</dbReference>
<dbReference type="SUPFAM" id="SSF50965">
    <property type="entry name" value="Galactose oxidase, central domain"/>
    <property type="match status" value="1"/>
</dbReference>
<feature type="compositionally biased region" description="Polar residues" evidence="1">
    <location>
        <begin position="442"/>
        <end position="452"/>
    </location>
</feature>
<keyword evidence="2" id="KW-1133">Transmembrane helix</keyword>
<name>A0AAV9W931_9PEZI</name>
<evidence type="ECO:0000256" key="2">
    <source>
        <dbReference type="SAM" id="Phobius"/>
    </source>
</evidence>
<dbReference type="InterPro" id="IPR015915">
    <property type="entry name" value="Kelch-typ_b-propeller"/>
</dbReference>
<protein>
    <recommendedName>
        <fullName evidence="5">Kelch repeat protein</fullName>
    </recommendedName>
</protein>
<feature type="region of interest" description="Disordered" evidence="1">
    <location>
        <begin position="425"/>
        <end position="453"/>
    </location>
</feature>
<feature type="compositionally biased region" description="Low complexity" evidence="1">
    <location>
        <begin position="426"/>
        <end position="435"/>
    </location>
</feature>
<keyword evidence="4" id="KW-1185">Reference proteome</keyword>
<dbReference type="EMBL" id="JAVHJL010000004">
    <property type="protein sequence ID" value="KAK6504642.1"/>
    <property type="molecule type" value="Genomic_DNA"/>
</dbReference>
<organism evidence="3 4">
    <name type="scientific">Arthrobotrys musiformis</name>
    <dbReference type="NCBI Taxonomy" id="47236"/>
    <lineage>
        <taxon>Eukaryota</taxon>
        <taxon>Fungi</taxon>
        <taxon>Dikarya</taxon>
        <taxon>Ascomycota</taxon>
        <taxon>Pezizomycotina</taxon>
        <taxon>Orbiliomycetes</taxon>
        <taxon>Orbiliales</taxon>
        <taxon>Orbiliaceae</taxon>
        <taxon>Arthrobotrys</taxon>
    </lineage>
</organism>
<keyword evidence="2" id="KW-0812">Transmembrane</keyword>
<sequence length="528" mass="57316">MSESDSPYTVDPFDNFCAISGHQTLLIDKKLYVTPRFAQIYISPGVNRTASSPWVRVIDLSTSFSLNETRSVSTVLPTSIIPVNIPNVQVPVFWFDVFSSSIIYAQGVPTVEGGVIRDSSLRSFGFRGKSRIGNYNTQNQSFAPWEETDTPFPGQNGLASSFRKVFDPIKRKGYLYGGSVQPDDGSPRTPNRQLLTYDAATKIWTNGTTEPGVFDGFGTAIPYRTSQGALLSLIFGGSLNGTQLDMGTIYIHDTETNIWHQQRTNGATPNGRLQFCATPITSSDNSSMQIIVYGGFGSVSSSDINSLSIPSFTWTRLEASSPEFLPGPSLRLQPTCNIINNHILAIFGGRNLAGGDTARCDFNQSALFMYNLNERQWLLDYNSSDEAAYGVPKDVSAVIGGNELGGATLNAPPEGFDTPELAELFSTGTSTSPSGEPDASLPSPQSQNSSKTGAIVGGTLGGIVAIAVALAIIFWRRKKPKAAEDYPLSSDGLPRRPGIEEIQYSGVEEISLPIMEERQQGFRFRRRS</sequence>
<dbReference type="CDD" id="cd12087">
    <property type="entry name" value="TM_EGFR-like"/>
    <property type="match status" value="1"/>
</dbReference>
<reference evidence="3 4" key="1">
    <citation type="submission" date="2023-08" db="EMBL/GenBank/DDBJ databases">
        <authorList>
            <person name="Palmer J.M."/>
        </authorList>
    </citation>
    <scope>NUCLEOTIDE SEQUENCE [LARGE SCALE GENOMIC DNA]</scope>
    <source>
        <strain evidence="3 4">TWF481</strain>
    </source>
</reference>
<dbReference type="Pfam" id="PF24681">
    <property type="entry name" value="Kelch_KLHDC2_KLHL20_DRC7"/>
    <property type="match status" value="1"/>
</dbReference>
<evidence type="ECO:0000313" key="3">
    <source>
        <dbReference type="EMBL" id="KAK6504642.1"/>
    </source>
</evidence>
<comment type="caution">
    <text evidence="3">The sequence shown here is derived from an EMBL/GenBank/DDBJ whole genome shotgun (WGS) entry which is preliminary data.</text>
</comment>
<evidence type="ECO:0000313" key="4">
    <source>
        <dbReference type="Proteomes" id="UP001370758"/>
    </source>
</evidence>
<keyword evidence="2" id="KW-0472">Membrane</keyword>
<dbReference type="Gene3D" id="2.120.10.80">
    <property type="entry name" value="Kelch-type beta propeller"/>
    <property type="match status" value="1"/>
</dbReference>
<evidence type="ECO:0008006" key="5">
    <source>
        <dbReference type="Google" id="ProtNLM"/>
    </source>
</evidence>
<proteinExistence type="predicted"/>
<evidence type="ECO:0000256" key="1">
    <source>
        <dbReference type="SAM" id="MobiDB-lite"/>
    </source>
</evidence>
<dbReference type="AlphaFoldDB" id="A0AAV9W931"/>
<dbReference type="Proteomes" id="UP001370758">
    <property type="component" value="Unassembled WGS sequence"/>
</dbReference>
<accession>A0AAV9W931</accession>
<dbReference type="InterPro" id="IPR011043">
    <property type="entry name" value="Gal_Oxase/kelch_b-propeller"/>
</dbReference>
<feature type="transmembrane region" description="Helical" evidence="2">
    <location>
        <begin position="454"/>
        <end position="475"/>
    </location>
</feature>
<gene>
    <name evidence="3" type="ORF">TWF481_006581</name>
</gene>